<protein>
    <submittedName>
        <fullName evidence="1">Uncharacterized protein</fullName>
    </submittedName>
</protein>
<organism evidence="1 2">
    <name type="scientific">Penicillium frequentans</name>
    <dbReference type="NCBI Taxonomy" id="3151616"/>
    <lineage>
        <taxon>Eukaryota</taxon>
        <taxon>Fungi</taxon>
        <taxon>Dikarya</taxon>
        <taxon>Ascomycota</taxon>
        <taxon>Pezizomycotina</taxon>
        <taxon>Eurotiomycetes</taxon>
        <taxon>Eurotiomycetidae</taxon>
        <taxon>Eurotiales</taxon>
        <taxon>Aspergillaceae</taxon>
        <taxon>Penicillium</taxon>
    </lineage>
</organism>
<proteinExistence type="predicted"/>
<evidence type="ECO:0000313" key="2">
    <source>
        <dbReference type="Proteomes" id="UP001220324"/>
    </source>
</evidence>
<comment type="caution">
    <text evidence="1">The sequence shown here is derived from an EMBL/GenBank/DDBJ whole genome shotgun (WGS) entry which is preliminary data.</text>
</comment>
<name>A0AAD6GCK5_9EURO</name>
<dbReference type="Proteomes" id="UP001220324">
    <property type="component" value="Unassembled WGS sequence"/>
</dbReference>
<dbReference type="InterPro" id="IPR002110">
    <property type="entry name" value="Ankyrin_rpt"/>
</dbReference>
<accession>A0AAD6GCK5</accession>
<reference evidence="1 2" key="1">
    <citation type="journal article" date="2023" name="IMA Fungus">
        <title>Comparative genomic study of the Penicillium genus elucidates a diverse pangenome and 15 lateral gene transfer events.</title>
        <authorList>
            <person name="Petersen C."/>
            <person name="Sorensen T."/>
            <person name="Nielsen M.R."/>
            <person name="Sondergaard T.E."/>
            <person name="Sorensen J.L."/>
            <person name="Fitzpatrick D.A."/>
            <person name="Frisvad J.C."/>
            <person name="Nielsen K.L."/>
        </authorList>
    </citation>
    <scope>NUCLEOTIDE SEQUENCE [LARGE SCALE GENOMIC DNA]</scope>
    <source>
        <strain evidence="1 2">IBT 35679</strain>
    </source>
</reference>
<dbReference type="Gene3D" id="1.25.40.20">
    <property type="entry name" value="Ankyrin repeat-containing domain"/>
    <property type="match status" value="1"/>
</dbReference>
<evidence type="ECO:0000313" key="1">
    <source>
        <dbReference type="EMBL" id="KAJ5533297.1"/>
    </source>
</evidence>
<dbReference type="AlphaFoldDB" id="A0AAD6GCK5"/>
<keyword evidence="2" id="KW-1185">Reference proteome</keyword>
<dbReference type="SUPFAM" id="SSF48403">
    <property type="entry name" value="Ankyrin repeat"/>
    <property type="match status" value="1"/>
</dbReference>
<dbReference type="SMART" id="SM00248">
    <property type="entry name" value="ANK"/>
    <property type="match status" value="3"/>
</dbReference>
<sequence length="570" mass="65794">MSEPQDLEQVYPGDFVILSPWEQFLNFLVDKLRRYVYGDFGSSDASAMLSDEDFQELQAFLLDPGREVAPPEIVIYVNQTRLETLPVDILFEILDRLLNFQEDDEETLKIDMIHTLHGLRLMSDYMRNVVDNWVKSSMPKWKKFQTHELQCYPSQAEVRADANTPWNMQIFRVPGLEKSNVAIQAATSCVECFHFLVETKLIPIGGYDMNGVSFLTWAILENCQPVVDHMLDVMPVEDFFYSTALRIGYQEDKHPLASLLESGNQKGLEKLIDKLAESRDVEKWDLGWSLKHRRLKLKMCAFLSAKHADMLLQKLKVNIGDVVMDQEKAHKRPIPAVVDEPNLGRFTPWLTGADTSSWHEAARHNPDGEAFMEWLDKNARSKPTNINKQGYTPLMYAALGENIAAFKYLAKHGDPAAPLHSRPNSREPYALRAAAFNQTFHSDEMFETILDEMPDEFFRNFPLVSNVFGWIIDGLWSFRFNPRELNPSKPWPNDRFLIMFLAKEKCQQLVNRLPDTWAMSMWQMAVQERARVYGYGFLPPCMMRPRWKKQRKPKKLGVGLSQAVSALFGR</sequence>
<dbReference type="EMBL" id="JAQIZZ010000007">
    <property type="protein sequence ID" value="KAJ5533297.1"/>
    <property type="molecule type" value="Genomic_DNA"/>
</dbReference>
<dbReference type="InterPro" id="IPR036770">
    <property type="entry name" value="Ankyrin_rpt-contain_sf"/>
</dbReference>
<gene>
    <name evidence="1" type="ORF">N7494_009849</name>
</gene>